<dbReference type="RefSeq" id="WP_323256235.1">
    <property type="nucleotide sequence ID" value="NZ_JAYGIM010000003.1"/>
</dbReference>
<gene>
    <name evidence="1" type="ORF">VB798_04045</name>
</gene>
<sequence length="161" mass="18844">MKIINEEILKGLLNIFKINSQRIEVYGKLSETIYTPELQQHFKTQADESTLLLNELNSILYQSFENSESPILYEDSTIDQSVFYFGMARASNNPRTVMVSCQFGDEFLMKAYQKILEFLEVKYMPSLNDILTKHLKSIKHQKVNIENLLLSNLTMKYFKIQ</sequence>
<reference evidence="1 2" key="1">
    <citation type="submission" date="2023-12" db="EMBL/GenBank/DDBJ databases">
        <title>Novel species of the genus Arcicella isolated from rivers.</title>
        <authorList>
            <person name="Lu H."/>
        </authorList>
    </citation>
    <scope>NUCLEOTIDE SEQUENCE [LARGE SCALE GENOMIC DNA]</scope>
    <source>
        <strain evidence="1 2">DC25W</strain>
    </source>
</reference>
<dbReference type="Proteomes" id="UP001302222">
    <property type="component" value="Unassembled WGS sequence"/>
</dbReference>
<evidence type="ECO:0000313" key="2">
    <source>
        <dbReference type="Proteomes" id="UP001302222"/>
    </source>
</evidence>
<accession>A0ABU5SEM4</accession>
<comment type="caution">
    <text evidence="1">The sequence shown here is derived from an EMBL/GenBank/DDBJ whole genome shotgun (WGS) entry which is preliminary data.</text>
</comment>
<protein>
    <submittedName>
        <fullName evidence="1">Uncharacterized protein</fullName>
    </submittedName>
</protein>
<proteinExistence type="predicted"/>
<keyword evidence="2" id="KW-1185">Reference proteome</keyword>
<organism evidence="1 2">
    <name type="scientific">Arcicella lustrica</name>
    <dbReference type="NCBI Taxonomy" id="2984196"/>
    <lineage>
        <taxon>Bacteria</taxon>
        <taxon>Pseudomonadati</taxon>
        <taxon>Bacteroidota</taxon>
        <taxon>Cytophagia</taxon>
        <taxon>Cytophagales</taxon>
        <taxon>Flectobacillaceae</taxon>
        <taxon>Arcicella</taxon>
    </lineage>
</organism>
<dbReference type="EMBL" id="JAYGIM010000003">
    <property type="protein sequence ID" value="MEA5425729.1"/>
    <property type="molecule type" value="Genomic_DNA"/>
</dbReference>
<evidence type="ECO:0000313" key="1">
    <source>
        <dbReference type="EMBL" id="MEA5425729.1"/>
    </source>
</evidence>
<name>A0ABU5SEM4_9BACT</name>
<dbReference type="InterPro" id="IPR012347">
    <property type="entry name" value="Ferritin-like"/>
</dbReference>
<dbReference type="Gene3D" id="1.20.1260.10">
    <property type="match status" value="1"/>
</dbReference>